<organism evidence="4 5">
    <name type="scientific">Tripterygium wilfordii</name>
    <name type="common">Thunder God vine</name>
    <dbReference type="NCBI Taxonomy" id="458696"/>
    <lineage>
        <taxon>Eukaryota</taxon>
        <taxon>Viridiplantae</taxon>
        <taxon>Streptophyta</taxon>
        <taxon>Embryophyta</taxon>
        <taxon>Tracheophyta</taxon>
        <taxon>Spermatophyta</taxon>
        <taxon>Magnoliopsida</taxon>
        <taxon>eudicotyledons</taxon>
        <taxon>Gunneridae</taxon>
        <taxon>Pentapetalae</taxon>
        <taxon>rosids</taxon>
        <taxon>fabids</taxon>
        <taxon>Celastrales</taxon>
        <taxon>Celastraceae</taxon>
        <taxon>Tripterygium</taxon>
    </lineage>
</organism>
<dbReference type="Pfam" id="PF07859">
    <property type="entry name" value="Abhydrolase_3"/>
    <property type="match status" value="1"/>
</dbReference>
<dbReference type="Proteomes" id="UP000593562">
    <property type="component" value="Unassembled WGS sequence"/>
</dbReference>
<feature type="region of interest" description="Disordered" evidence="2">
    <location>
        <begin position="30"/>
        <end position="51"/>
    </location>
</feature>
<name>A0A7J7DSZ4_TRIWF</name>
<evidence type="ECO:0000256" key="1">
    <source>
        <dbReference type="ARBA" id="ARBA00010515"/>
    </source>
</evidence>
<evidence type="ECO:0000313" key="5">
    <source>
        <dbReference type="Proteomes" id="UP000593562"/>
    </source>
</evidence>
<evidence type="ECO:0000313" key="4">
    <source>
        <dbReference type="EMBL" id="KAF5749264.1"/>
    </source>
</evidence>
<dbReference type="PANTHER" id="PTHR23024">
    <property type="entry name" value="ARYLACETAMIDE DEACETYLASE"/>
    <property type="match status" value="1"/>
</dbReference>
<dbReference type="SUPFAM" id="SSF53474">
    <property type="entry name" value="alpha/beta-Hydrolases"/>
    <property type="match status" value="1"/>
</dbReference>
<keyword evidence="5" id="KW-1185">Reference proteome</keyword>
<dbReference type="OrthoDB" id="408631at2759"/>
<gene>
    <name evidence="4" type="ORF">HS088_TW04G01229</name>
</gene>
<accession>A0A7J7DSZ4</accession>
<evidence type="ECO:0000256" key="2">
    <source>
        <dbReference type="SAM" id="MobiDB-lite"/>
    </source>
</evidence>
<comment type="similarity">
    <text evidence="1">Belongs to the 'GDXG' lipolytic enzyme family.</text>
</comment>
<dbReference type="GO" id="GO:0016787">
    <property type="term" value="F:hydrolase activity"/>
    <property type="evidence" value="ECO:0007669"/>
    <property type="project" value="InterPro"/>
</dbReference>
<proteinExistence type="inferred from homology"/>
<protein>
    <submittedName>
        <fullName evidence="4">Carboxylesterase 1-like</fullName>
    </submittedName>
</protein>
<evidence type="ECO:0000259" key="3">
    <source>
        <dbReference type="Pfam" id="PF07859"/>
    </source>
</evidence>
<reference evidence="4 5" key="1">
    <citation type="journal article" date="2020" name="Nat. Commun.">
        <title>Genome of Tripterygium wilfordii and identification of cytochrome P450 involved in triptolide biosynthesis.</title>
        <authorList>
            <person name="Tu L."/>
            <person name="Su P."/>
            <person name="Zhang Z."/>
            <person name="Gao L."/>
            <person name="Wang J."/>
            <person name="Hu T."/>
            <person name="Zhou J."/>
            <person name="Zhang Y."/>
            <person name="Zhao Y."/>
            <person name="Liu Y."/>
            <person name="Song Y."/>
            <person name="Tong Y."/>
            <person name="Lu Y."/>
            <person name="Yang J."/>
            <person name="Xu C."/>
            <person name="Jia M."/>
            <person name="Peters R.J."/>
            <person name="Huang L."/>
            <person name="Gao W."/>
        </authorList>
    </citation>
    <scope>NUCLEOTIDE SEQUENCE [LARGE SCALE GENOMIC DNA]</scope>
    <source>
        <strain evidence="5">cv. XIE 37</strain>
        <tissue evidence="4">Leaf</tissue>
    </source>
</reference>
<dbReference type="InterPro" id="IPR050466">
    <property type="entry name" value="Carboxylest/Gibb_receptor"/>
</dbReference>
<dbReference type="PANTHER" id="PTHR23024:SF546">
    <property type="entry name" value="CARBOXYLESTERASE 120-RELATED"/>
    <property type="match status" value="1"/>
</dbReference>
<sequence length="333" mass="36748">MSNDTLEINSPTDLQQFLLGLTNSDGTITGRQTTFSPITSPTPDPNQSGPVLSKDVTINDSNNTWARIFLPREALEDCSSSKLPLIVYFHGGGFVIGSTAESSFHDFCADMALQFQATVVSVEYRLAPEHRLPAAYDDAMEAFHWIKTNQDEDAWLKDYADVTRCLIMGGSAGGNIAYHAGLRAAAEFDNLLPLKIKGLILHQPFFGGSERTESETRVNHPFAVPIISDLMWELSLPIGANRDHEYCNPTVGGGGKTLIDEIKRLGWMVLVIGSDGDLFYDWQIGLAKMLKEKGVQVEYHFEEGGYHGDVAIEPTRTKCLHVLKKFVLSLTAH</sequence>
<dbReference type="Gene3D" id="3.40.50.1820">
    <property type="entry name" value="alpha/beta hydrolase"/>
    <property type="match status" value="1"/>
</dbReference>
<dbReference type="EMBL" id="JAAARO010000004">
    <property type="protein sequence ID" value="KAF5749264.1"/>
    <property type="molecule type" value="Genomic_DNA"/>
</dbReference>
<feature type="domain" description="Alpha/beta hydrolase fold-3" evidence="3">
    <location>
        <begin position="86"/>
        <end position="308"/>
    </location>
</feature>
<dbReference type="InterPro" id="IPR013094">
    <property type="entry name" value="AB_hydrolase_3"/>
</dbReference>
<comment type="caution">
    <text evidence="4">The sequence shown here is derived from an EMBL/GenBank/DDBJ whole genome shotgun (WGS) entry which is preliminary data.</text>
</comment>
<dbReference type="InterPro" id="IPR029058">
    <property type="entry name" value="AB_hydrolase_fold"/>
</dbReference>
<dbReference type="InParanoid" id="A0A7J7DSZ4"/>
<dbReference type="AlphaFoldDB" id="A0A7J7DSZ4"/>